<dbReference type="InterPro" id="IPR016181">
    <property type="entry name" value="Acyl_CoA_acyltransferase"/>
</dbReference>
<organism evidence="3 4">
    <name type="scientific">Aquipuribacter hungaricus</name>
    <dbReference type="NCBI Taxonomy" id="545624"/>
    <lineage>
        <taxon>Bacteria</taxon>
        <taxon>Bacillati</taxon>
        <taxon>Actinomycetota</taxon>
        <taxon>Actinomycetes</taxon>
        <taxon>Micrococcales</taxon>
        <taxon>Intrasporangiaceae</taxon>
        <taxon>Aquipuribacter</taxon>
    </lineage>
</organism>
<reference evidence="4" key="1">
    <citation type="journal article" date="2019" name="Int. J. Syst. Evol. Microbiol.">
        <title>The Global Catalogue of Microorganisms (GCM) 10K type strain sequencing project: providing services to taxonomists for standard genome sequencing and annotation.</title>
        <authorList>
            <consortium name="The Broad Institute Genomics Platform"/>
            <consortium name="The Broad Institute Genome Sequencing Center for Infectious Disease"/>
            <person name="Wu L."/>
            <person name="Ma J."/>
        </authorList>
    </citation>
    <scope>NUCLEOTIDE SEQUENCE [LARGE SCALE GENOMIC DNA]</scope>
    <source>
        <strain evidence="4">NCAIM B.02333</strain>
    </source>
</reference>
<keyword evidence="3" id="KW-0012">Acyltransferase</keyword>
<comment type="caution">
    <text evidence="3">The sequence shown here is derived from an EMBL/GenBank/DDBJ whole genome shotgun (WGS) entry which is preliminary data.</text>
</comment>
<evidence type="ECO:0000256" key="1">
    <source>
        <dbReference type="SAM" id="MobiDB-lite"/>
    </source>
</evidence>
<keyword evidence="4" id="KW-1185">Reference proteome</keyword>
<feature type="domain" description="N-acetyltransferase" evidence="2">
    <location>
        <begin position="144"/>
        <end position="218"/>
    </location>
</feature>
<keyword evidence="3" id="KW-0808">Transferase</keyword>
<evidence type="ECO:0000313" key="4">
    <source>
        <dbReference type="Proteomes" id="UP001595685"/>
    </source>
</evidence>
<feature type="region of interest" description="Disordered" evidence="1">
    <location>
        <begin position="221"/>
        <end position="245"/>
    </location>
</feature>
<evidence type="ECO:0000259" key="2">
    <source>
        <dbReference type="Pfam" id="PF13673"/>
    </source>
</evidence>
<dbReference type="Gene3D" id="3.40.630.30">
    <property type="match status" value="1"/>
</dbReference>
<evidence type="ECO:0000313" key="3">
    <source>
        <dbReference type="EMBL" id="MFC3689214.1"/>
    </source>
</evidence>
<protein>
    <submittedName>
        <fullName evidence="3">GNAT family N-acetyltransferase</fullName>
        <ecNumber evidence="3">2.3.1.-</ecNumber>
    </submittedName>
</protein>
<proteinExistence type="predicted"/>
<dbReference type="Proteomes" id="UP001595685">
    <property type="component" value="Unassembled WGS sequence"/>
</dbReference>
<feature type="region of interest" description="Disordered" evidence="1">
    <location>
        <begin position="114"/>
        <end position="137"/>
    </location>
</feature>
<name>A0ABV7WHB0_9MICO</name>
<dbReference type="EC" id="2.3.1.-" evidence="3"/>
<accession>A0ABV7WHB0</accession>
<dbReference type="SUPFAM" id="SSF55729">
    <property type="entry name" value="Acyl-CoA N-acyltransferases (Nat)"/>
    <property type="match status" value="1"/>
</dbReference>
<dbReference type="RefSeq" id="WP_340288429.1">
    <property type="nucleotide sequence ID" value="NZ_JBBEOI010000002.1"/>
</dbReference>
<dbReference type="InterPro" id="IPR000182">
    <property type="entry name" value="GNAT_dom"/>
</dbReference>
<dbReference type="GO" id="GO:0016746">
    <property type="term" value="F:acyltransferase activity"/>
    <property type="evidence" value="ECO:0007669"/>
    <property type="project" value="UniProtKB-KW"/>
</dbReference>
<dbReference type="Pfam" id="PF13673">
    <property type="entry name" value="Acetyltransf_10"/>
    <property type="match status" value="1"/>
</dbReference>
<sequence length="245" mass="26247">MPSDLGYTARQHEELLPHGLFPHLGHTFLRRWHATFLDSPYGIALVAERFGEAGPVPVGFLIGSTDQVRLVQDVIARHRFPLLVAGCIALLRRPRLAVHFVRTRATPYLRRLTGISTRPPARPDAAPGAPGPREDTAPAPIAVITAVAVDATCRSGGAGRALVDRFVLRAALSGAEDARLTTLTGAGGAGGFYEKMGWQFVEQHPTRDGLTVSTYRLTPTTQGTTQTTAHPVPGQPARGASRGDR</sequence>
<dbReference type="EMBL" id="JBHRWW010000008">
    <property type="protein sequence ID" value="MFC3689214.1"/>
    <property type="molecule type" value="Genomic_DNA"/>
</dbReference>
<gene>
    <name evidence="3" type="ORF">ACFOLH_12765</name>
</gene>